<comment type="caution">
    <text evidence="9">The sequence shown here is derived from an EMBL/GenBank/DDBJ whole genome shotgun (WGS) entry which is preliminary data.</text>
</comment>
<dbReference type="InterPro" id="IPR045584">
    <property type="entry name" value="Pilin-like"/>
</dbReference>
<keyword evidence="6 8" id="KW-1133">Transmembrane helix</keyword>
<keyword evidence="10" id="KW-1185">Reference proteome</keyword>
<proteinExistence type="predicted"/>
<sequence>MINTGHIPLRPASVIRGQRLQYKGARRRCQQGFTLLEVVIAIALTALIGIAVAALVSQLVDSRDQLARSQPHVSDSRFMRLLSRRLAGLTPRALHIQGQAQLNQALDYEPSPHRLSWVSADDWPLPVGDHYTRLRRQQLHWQARQQRLVLSSNGLLDAINPLQWQTVAQLEHVTQFDIAFYDGARWRPTPSATTQGVRLNWRRAGQDQVMLVRLPDTAP</sequence>
<evidence type="ECO:0000256" key="4">
    <source>
        <dbReference type="ARBA" id="ARBA00022519"/>
    </source>
</evidence>
<dbReference type="SUPFAM" id="SSF54523">
    <property type="entry name" value="Pili subunits"/>
    <property type="match status" value="1"/>
</dbReference>
<dbReference type="PANTHER" id="PTHR39583">
    <property type="entry name" value="TYPE II SECRETION SYSTEM PROTEIN J-RELATED"/>
    <property type="match status" value="1"/>
</dbReference>
<evidence type="ECO:0000313" key="10">
    <source>
        <dbReference type="Proteomes" id="UP000094291"/>
    </source>
</evidence>
<dbReference type="GO" id="GO:0005886">
    <property type="term" value="C:plasma membrane"/>
    <property type="evidence" value="ECO:0007669"/>
    <property type="project" value="UniProtKB-SubCell"/>
</dbReference>
<dbReference type="Proteomes" id="UP000094291">
    <property type="component" value="Unassembled WGS sequence"/>
</dbReference>
<reference evidence="9 10" key="1">
    <citation type="submission" date="2016-08" db="EMBL/GenBank/DDBJ databases">
        <authorList>
            <person name="Seilhamer J.J."/>
        </authorList>
    </citation>
    <scope>NUCLEOTIDE SEQUENCE [LARGE SCALE GENOMIC DNA]</scope>
    <source>
        <strain evidence="9 10">PH27A</strain>
    </source>
</reference>
<evidence type="ECO:0000313" key="9">
    <source>
        <dbReference type="EMBL" id="ODC04887.1"/>
    </source>
</evidence>
<feature type="transmembrane region" description="Helical" evidence="8">
    <location>
        <begin position="33"/>
        <end position="56"/>
    </location>
</feature>
<evidence type="ECO:0000256" key="8">
    <source>
        <dbReference type="SAM" id="Phobius"/>
    </source>
</evidence>
<keyword evidence="7 8" id="KW-0472">Membrane</keyword>
<accession>A0A1E2VD22</accession>
<dbReference type="PANTHER" id="PTHR39583:SF2">
    <property type="entry name" value="TYPE II SECRETION SYSTEM PROTEIN J"/>
    <property type="match status" value="1"/>
</dbReference>
<dbReference type="NCBIfam" id="TIGR02532">
    <property type="entry name" value="IV_pilin_GFxxxE"/>
    <property type="match status" value="1"/>
</dbReference>
<dbReference type="Pfam" id="PF07963">
    <property type="entry name" value="N_methyl"/>
    <property type="match status" value="1"/>
</dbReference>
<evidence type="ECO:0000256" key="7">
    <source>
        <dbReference type="ARBA" id="ARBA00023136"/>
    </source>
</evidence>
<evidence type="ECO:0000256" key="2">
    <source>
        <dbReference type="ARBA" id="ARBA00022475"/>
    </source>
</evidence>
<protein>
    <recommendedName>
        <fullName evidence="11">Type II secretion system protein J</fullName>
    </recommendedName>
</protein>
<evidence type="ECO:0008006" key="11">
    <source>
        <dbReference type="Google" id="ProtNLM"/>
    </source>
</evidence>
<keyword evidence="4" id="KW-0997">Cell inner membrane</keyword>
<evidence type="ECO:0000256" key="5">
    <source>
        <dbReference type="ARBA" id="ARBA00022692"/>
    </source>
</evidence>
<dbReference type="AlphaFoldDB" id="A0A1E2VD22"/>
<gene>
    <name evidence="9" type="ORF">BFW38_16460</name>
</gene>
<dbReference type="EMBL" id="MDTQ01000001">
    <property type="protein sequence ID" value="ODC04887.1"/>
    <property type="molecule type" value="Genomic_DNA"/>
</dbReference>
<evidence type="ECO:0000256" key="6">
    <source>
        <dbReference type="ARBA" id="ARBA00022989"/>
    </source>
</evidence>
<evidence type="ECO:0000256" key="1">
    <source>
        <dbReference type="ARBA" id="ARBA00004377"/>
    </source>
</evidence>
<evidence type="ECO:0000256" key="3">
    <source>
        <dbReference type="ARBA" id="ARBA00022481"/>
    </source>
</evidence>
<dbReference type="PROSITE" id="PS00409">
    <property type="entry name" value="PROKAR_NTER_METHYL"/>
    <property type="match status" value="1"/>
</dbReference>
<dbReference type="InterPro" id="IPR012902">
    <property type="entry name" value="N_methyl_site"/>
</dbReference>
<keyword evidence="2" id="KW-1003">Cell membrane</keyword>
<comment type="subcellular location">
    <subcellularLocation>
        <location evidence="1">Cell inner membrane</location>
        <topology evidence="1">Single-pass membrane protein</topology>
    </subcellularLocation>
</comment>
<keyword evidence="5 8" id="KW-0812">Transmembrane</keyword>
<organism evidence="9 10">
    <name type="scientific">Terasakiispira papahanaumokuakeensis</name>
    <dbReference type="NCBI Taxonomy" id="197479"/>
    <lineage>
        <taxon>Bacteria</taxon>
        <taxon>Pseudomonadati</taxon>
        <taxon>Pseudomonadota</taxon>
        <taxon>Gammaproteobacteria</taxon>
        <taxon>Oceanospirillales</taxon>
        <taxon>Terasakiispira</taxon>
    </lineage>
</organism>
<keyword evidence="3" id="KW-0488">Methylation</keyword>
<dbReference type="InterPro" id="IPR051621">
    <property type="entry name" value="T2SS_protein_J"/>
</dbReference>
<dbReference type="STRING" id="197479.BFW38_16460"/>
<name>A0A1E2VD22_9GAMM</name>